<evidence type="ECO:0000313" key="3">
    <source>
        <dbReference type="Proteomes" id="UP000789739"/>
    </source>
</evidence>
<evidence type="ECO:0000259" key="1">
    <source>
        <dbReference type="Pfam" id="PF14838"/>
    </source>
</evidence>
<dbReference type="OrthoDB" id="69088at2759"/>
<accession>A0A9N8ZKF5</accession>
<dbReference type="AlphaFoldDB" id="A0A9N8ZKF5"/>
<dbReference type="Proteomes" id="UP000789739">
    <property type="component" value="Unassembled WGS sequence"/>
</dbReference>
<proteinExistence type="predicted"/>
<dbReference type="PANTHER" id="PTHR31697">
    <property type="entry name" value="INTEGRATOR COMPLEX SUBUNIT 5"/>
    <property type="match status" value="1"/>
</dbReference>
<dbReference type="PANTHER" id="PTHR31697:SF2">
    <property type="entry name" value="INTEGRATOR COMPLEX SUBUNIT 5"/>
    <property type="match status" value="1"/>
</dbReference>
<sequence>MPRARKTLVPARTLRSDIGVTINNLSEAYKTLEPALQQLTVSNQGANFERASTENRDPVAFIHYAYCDFLHELGKLASMGDRATGKAPLGQYLQFLNEIKSQLQHKAPNFQISRFNSGKTRTPEVSDSKNPKVVSEIWSSASQSEPEDEKIVPKNQSQFVVDKLIPTLPKEFQTLCFDLWFLILQPIALCSEENAVDVLALLIMNMDFSGNNLDDDAAIERVEKFFKVISLLPKQWDGSLRQAIGRVLTKGDFENFARTLLYLDMIDSKLESTPPKNETDTCIGRILAKYHYVLLWHLRHLLERGYDEKNIQVIHDGCQLLEVVASHVRTLSSLEIIRCCDEVIATWFKIMSMQLYMSRKKEETVQWDEVIECLKRIMFIFGSFPEMFKYVMTIILEHIFAGALEQSQHQITNNSGSLMDLNQQRESIMFDDINIAKEGSDIRRGNDLQSIYASEEMSDTSGNSYKETKWRAKIIMFTGDQPKCSVFDECYAMNVLNTCELIQRCCFSDDENLDRTKMSIFVALLNQKFSTNVKKRNGLDHYRAILPKNTNSERDLLIKRSFNDTPILWLLLDFISSDQESFRTCNHIVHSLLATSIVFWYSVKDPDPHKHPNELDSAVRIMNAMRKACCVPAGLNQVGELFPHISSIDIGYLLLEAILHFLDDNVSRRREAKIDPMQIDEKEGGEKTEDMRRTNPNGVNYEKRMEKVKAVIRKHISTTANLVPLFYL</sequence>
<dbReference type="InterPro" id="IPR029444">
    <property type="entry name" value="INTS5_C"/>
</dbReference>
<dbReference type="EMBL" id="CAJVPI010000196">
    <property type="protein sequence ID" value="CAG8498799.1"/>
    <property type="molecule type" value="Genomic_DNA"/>
</dbReference>
<evidence type="ECO:0000313" key="2">
    <source>
        <dbReference type="EMBL" id="CAG8498799.1"/>
    </source>
</evidence>
<dbReference type="Pfam" id="PF14838">
    <property type="entry name" value="INTS5_C"/>
    <property type="match status" value="1"/>
</dbReference>
<feature type="domain" description="Integrator complex subunit 5 C-terminal" evidence="1">
    <location>
        <begin position="296"/>
        <end position="668"/>
    </location>
</feature>
<dbReference type="InterPro" id="IPR040316">
    <property type="entry name" value="INTS5"/>
</dbReference>
<protein>
    <submittedName>
        <fullName evidence="2">2167_t:CDS:1</fullName>
    </submittedName>
</protein>
<dbReference type="GO" id="GO:0032039">
    <property type="term" value="C:integrator complex"/>
    <property type="evidence" value="ECO:0007669"/>
    <property type="project" value="InterPro"/>
</dbReference>
<keyword evidence="3" id="KW-1185">Reference proteome</keyword>
<name>A0A9N8ZKF5_9GLOM</name>
<comment type="caution">
    <text evidence="2">The sequence shown here is derived from an EMBL/GenBank/DDBJ whole genome shotgun (WGS) entry which is preliminary data.</text>
</comment>
<organism evidence="2 3">
    <name type="scientific">Paraglomus brasilianum</name>
    <dbReference type="NCBI Taxonomy" id="144538"/>
    <lineage>
        <taxon>Eukaryota</taxon>
        <taxon>Fungi</taxon>
        <taxon>Fungi incertae sedis</taxon>
        <taxon>Mucoromycota</taxon>
        <taxon>Glomeromycotina</taxon>
        <taxon>Glomeromycetes</taxon>
        <taxon>Paraglomerales</taxon>
        <taxon>Paraglomeraceae</taxon>
        <taxon>Paraglomus</taxon>
    </lineage>
</organism>
<dbReference type="GO" id="GO:0034472">
    <property type="term" value="P:snRNA 3'-end processing"/>
    <property type="evidence" value="ECO:0007669"/>
    <property type="project" value="TreeGrafter"/>
</dbReference>
<gene>
    <name evidence="2" type="ORF">PBRASI_LOCUS2496</name>
</gene>
<reference evidence="2" key="1">
    <citation type="submission" date="2021-06" db="EMBL/GenBank/DDBJ databases">
        <authorList>
            <person name="Kallberg Y."/>
            <person name="Tangrot J."/>
            <person name="Rosling A."/>
        </authorList>
    </citation>
    <scope>NUCLEOTIDE SEQUENCE</scope>
    <source>
        <strain evidence="2">BR232B</strain>
    </source>
</reference>